<comment type="caution">
    <text evidence="2">The sequence shown here is derived from an EMBL/GenBank/DDBJ whole genome shotgun (WGS) entry which is preliminary data.</text>
</comment>
<evidence type="ECO:0000313" key="3">
    <source>
        <dbReference type="Proteomes" id="UP000316598"/>
    </source>
</evidence>
<dbReference type="InterPro" id="IPR036188">
    <property type="entry name" value="FAD/NAD-bd_sf"/>
</dbReference>
<dbReference type="InterPro" id="IPR052189">
    <property type="entry name" value="L-asp_N-monooxygenase_NS-form"/>
</dbReference>
<dbReference type="EMBL" id="SJPI01000001">
    <property type="protein sequence ID" value="TWT53789.1"/>
    <property type="molecule type" value="Genomic_DNA"/>
</dbReference>
<dbReference type="Proteomes" id="UP000316598">
    <property type="component" value="Unassembled WGS sequence"/>
</dbReference>
<dbReference type="RefSeq" id="WP_146513939.1">
    <property type="nucleotide sequence ID" value="NZ_SJPI01000001.1"/>
</dbReference>
<proteinExistence type="predicted"/>
<dbReference type="AlphaFoldDB" id="A0A5C5WU88"/>
<dbReference type="InterPro" id="IPR038732">
    <property type="entry name" value="HpyO/CreE_NAD-binding"/>
</dbReference>
<gene>
    <name evidence="2" type="ORF">Pla22_14220</name>
</gene>
<reference evidence="2 3" key="1">
    <citation type="submission" date="2019-02" db="EMBL/GenBank/DDBJ databases">
        <title>Deep-cultivation of Planctomycetes and their phenomic and genomic characterization uncovers novel biology.</title>
        <authorList>
            <person name="Wiegand S."/>
            <person name="Jogler M."/>
            <person name="Boedeker C."/>
            <person name="Pinto D."/>
            <person name="Vollmers J."/>
            <person name="Rivas-Marin E."/>
            <person name="Kohn T."/>
            <person name="Peeters S.H."/>
            <person name="Heuer A."/>
            <person name="Rast P."/>
            <person name="Oberbeckmann S."/>
            <person name="Bunk B."/>
            <person name="Jeske O."/>
            <person name="Meyerdierks A."/>
            <person name="Storesund J.E."/>
            <person name="Kallscheuer N."/>
            <person name="Luecker S."/>
            <person name="Lage O.M."/>
            <person name="Pohl T."/>
            <person name="Merkel B.J."/>
            <person name="Hornburger P."/>
            <person name="Mueller R.-W."/>
            <person name="Bruemmer F."/>
            <person name="Labrenz M."/>
            <person name="Spormann A.M."/>
            <person name="Op Den Camp H."/>
            <person name="Overmann J."/>
            <person name="Amann R."/>
            <person name="Jetten M.S.M."/>
            <person name="Mascher T."/>
            <person name="Medema M.H."/>
            <person name="Devos D.P."/>
            <person name="Kaster A.-K."/>
            <person name="Ovreas L."/>
            <person name="Rohde M."/>
            <person name="Galperin M.Y."/>
            <person name="Jogler C."/>
        </authorList>
    </citation>
    <scope>NUCLEOTIDE SEQUENCE [LARGE SCALE GENOMIC DNA]</scope>
    <source>
        <strain evidence="2 3">Pla22</strain>
    </source>
</reference>
<dbReference type="PANTHER" id="PTHR40254:SF1">
    <property type="entry name" value="BLR0577 PROTEIN"/>
    <property type="match status" value="1"/>
</dbReference>
<keyword evidence="3" id="KW-1185">Reference proteome</keyword>
<dbReference type="Pfam" id="PF13454">
    <property type="entry name" value="NAD_binding_9"/>
    <property type="match status" value="1"/>
</dbReference>
<feature type="domain" description="FAD-dependent urate hydroxylase HpyO/Asp monooxygenase CreE-like FAD/NAD(P)-binding" evidence="1">
    <location>
        <begin position="26"/>
        <end position="185"/>
    </location>
</feature>
<protein>
    <recommendedName>
        <fullName evidence="1">FAD-dependent urate hydroxylase HpyO/Asp monooxygenase CreE-like FAD/NAD(P)-binding domain-containing protein</fullName>
    </recommendedName>
</protein>
<dbReference type="PANTHER" id="PTHR40254">
    <property type="entry name" value="BLR0577 PROTEIN"/>
    <property type="match status" value="1"/>
</dbReference>
<dbReference type="SUPFAM" id="SSF51905">
    <property type="entry name" value="FAD/NAD(P)-binding domain"/>
    <property type="match status" value="1"/>
</dbReference>
<dbReference type="Gene3D" id="3.50.50.60">
    <property type="entry name" value="FAD/NAD(P)-binding domain"/>
    <property type="match status" value="1"/>
</dbReference>
<sequence length="552" mass="61815">MSSVITNRHVVDSTRSTSNSDRFRIAIVGCGPRGLQCLEAMSRLLTTDQLSCLEITLFEPASKPGAGRVYDPSQSHVLRMNFATQFVDFWKTDTNLPSRRSESLIGWLSKHRPEWATADQFVPRAVVGEYLHECFTTVWKNLSQHALVEWKPTVVRRIAKTSKGWSIGDESDTRHYDHVVITTGHEGIRGSKVSDSNVEEPCESFVFPVERQLSKERIPAGSRVSIRGFGLTAIDAILMLTQGRDGEFVDGPRLPSYVPSLDEPSRIDVYSRSGRPMLAKPTAKVEPITSDFWQPFKEELMHRKSRHGELHFRNDVWRIVTTAAAALLNRAGQNYQSQHVDNWYRGWLHYKMDAASARRAMLQSYWVATGQRPKDIPFAIGESWRKLYPELVELIGYGGLESESWRCYDRTRCEMERIAFGPPAESVGMILSLLRSKHVCCHVLANEDENLAAQLESERRLNAVLASPSEFQPSGLLADLVETGVVKRDQISGGLVVDQAGCANGDAGSLAIFGRATEGWVIGNDTLSRTLHQQIENWAQKLATQVVCPTSS</sequence>
<evidence type="ECO:0000259" key="1">
    <source>
        <dbReference type="Pfam" id="PF13454"/>
    </source>
</evidence>
<dbReference type="OrthoDB" id="6309046at2"/>
<name>A0A5C5WU88_9BACT</name>
<evidence type="ECO:0000313" key="2">
    <source>
        <dbReference type="EMBL" id="TWT53789.1"/>
    </source>
</evidence>
<accession>A0A5C5WU88</accession>
<organism evidence="2 3">
    <name type="scientific">Rubripirellula amarantea</name>
    <dbReference type="NCBI Taxonomy" id="2527999"/>
    <lineage>
        <taxon>Bacteria</taxon>
        <taxon>Pseudomonadati</taxon>
        <taxon>Planctomycetota</taxon>
        <taxon>Planctomycetia</taxon>
        <taxon>Pirellulales</taxon>
        <taxon>Pirellulaceae</taxon>
        <taxon>Rubripirellula</taxon>
    </lineage>
</organism>